<keyword evidence="2" id="KW-1185">Reference proteome</keyword>
<comment type="caution">
    <text evidence="1">The sequence shown here is derived from an EMBL/GenBank/DDBJ whole genome shotgun (WGS) entry which is preliminary data.</text>
</comment>
<name>A0A835B522_9POAL</name>
<reference evidence="1" key="1">
    <citation type="submission" date="2020-07" db="EMBL/GenBank/DDBJ databases">
        <title>Genome sequence and genetic diversity analysis of an under-domesticated orphan crop, white fonio (Digitaria exilis).</title>
        <authorList>
            <person name="Bennetzen J.L."/>
            <person name="Chen S."/>
            <person name="Ma X."/>
            <person name="Wang X."/>
            <person name="Yssel A.E.J."/>
            <person name="Chaluvadi S.R."/>
            <person name="Johnson M."/>
            <person name="Gangashetty P."/>
            <person name="Hamidou F."/>
            <person name="Sanogo M.D."/>
            <person name="Zwaenepoel A."/>
            <person name="Wallace J."/>
            <person name="Van De Peer Y."/>
            <person name="Van Deynze A."/>
        </authorList>
    </citation>
    <scope>NUCLEOTIDE SEQUENCE</scope>
    <source>
        <tissue evidence="1">Leaves</tissue>
    </source>
</reference>
<proteinExistence type="predicted"/>
<accession>A0A835B522</accession>
<dbReference type="EMBL" id="JACEFO010002056">
    <property type="protein sequence ID" value="KAF8687394.1"/>
    <property type="molecule type" value="Genomic_DNA"/>
</dbReference>
<protein>
    <submittedName>
        <fullName evidence="1">Uncharacterized protein</fullName>
    </submittedName>
</protein>
<evidence type="ECO:0000313" key="2">
    <source>
        <dbReference type="Proteomes" id="UP000636709"/>
    </source>
</evidence>
<dbReference type="Proteomes" id="UP000636709">
    <property type="component" value="Unassembled WGS sequence"/>
</dbReference>
<organism evidence="1 2">
    <name type="scientific">Digitaria exilis</name>
    <dbReference type="NCBI Taxonomy" id="1010633"/>
    <lineage>
        <taxon>Eukaryota</taxon>
        <taxon>Viridiplantae</taxon>
        <taxon>Streptophyta</taxon>
        <taxon>Embryophyta</taxon>
        <taxon>Tracheophyta</taxon>
        <taxon>Spermatophyta</taxon>
        <taxon>Magnoliopsida</taxon>
        <taxon>Liliopsida</taxon>
        <taxon>Poales</taxon>
        <taxon>Poaceae</taxon>
        <taxon>PACMAD clade</taxon>
        <taxon>Panicoideae</taxon>
        <taxon>Panicodae</taxon>
        <taxon>Paniceae</taxon>
        <taxon>Anthephorinae</taxon>
        <taxon>Digitaria</taxon>
    </lineage>
</organism>
<dbReference type="AlphaFoldDB" id="A0A835B522"/>
<gene>
    <name evidence="1" type="ORF">HU200_043084</name>
</gene>
<evidence type="ECO:0000313" key="1">
    <source>
        <dbReference type="EMBL" id="KAF8687394.1"/>
    </source>
</evidence>
<sequence length="37" mass="3878">MPPKLRTITVADCWACAPSATGVTSSMHPSSFQATLL</sequence>